<evidence type="ECO:0000256" key="1">
    <source>
        <dbReference type="SAM" id="MobiDB-lite"/>
    </source>
</evidence>
<gene>
    <name evidence="2" type="ORF">PIB30_044466</name>
</gene>
<evidence type="ECO:0000313" key="3">
    <source>
        <dbReference type="Proteomes" id="UP001341840"/>
    </source>
</evidence>
<keyword evidence="3" id="KW-1185">Reference proteome</keyword>
<dbReference type="EMBL" id="JASCZI010121094">
    <property type="protein sequence ID" value="MED6159678.1"/>
    <property type="molecule type" value="Genomic_DNA"/>
</dbReference>
<name>A0ABU6UJ45_9FABA</name>
<feature type="region of interest" description="Disordered" evidence="1">
    <location>
        <begin position="77"/>
        <end position="96"/>
    </location>
</feature>
<sequence>MCHVSSVTATGLEEADMSAAQVNERSTLEQPSPCGSEERVESARGLKKHPTAQIRSRRREVPNGVWRFREVRGGASGGGVGGKLLGTTRGMDICGG</sequence>
<proteinExistence type="predicted"/>
<dbReference type="Proteomes" id="UP001341840">
    <property type="component" value="Unassembled WGS sequence"/>
</dbReference>
<feature type="compositionally biased region" description="Basic residues" evidence="1">
    <location>
        <begin position="45"/>
        <end position="58"/>
    </location>
</feature>
<reference evidence="2 3" key="1">
    <citation type="journal article" date="2023" name="Plants (Basel)">
        <title>Bridging the Gap: Combining Genomics and Transcriptomics Approaches to Understand Stylosanthes scabra, an Orphan Legume from the Brazilian Caatinga.</title>
        <authorList>
            <person name="Ferreira-Neto J.R.C."/>
            <person name="da Silva M.D."/>
            <person name="Binneck E."/>
            <person name="de Melo N.F."/>
            <person name="da Silva R.H."/>
            <person name="de Melo A.L.T.M."/>
            <person name="Pandolfi V."/>
            <person name="Bustamante F.O."/>
            <person name="Brasileiro-Vidal A.C."/>
            <person name="Benko-Iseppon A.M."/>
        </authorList>
    </citation>
    <scope>NUCLEOTIDE SEQUENCE [LARGE SCALE GENOMIC DNA]</scope>
    <source>
        <tissue evidence="2">Leaves</tissue>
    </source>
</reference>
<feature type="compositionally biased region" description="Polar residues" evidence="1">
    <location>
        <begin position="20"/>
        <end position="30"/>
    </location>
</feature>
<feature type="region of interest" description="Disordered" evidence="1">
    <location>
        <begin position="1"/>
        <end position="60"/>
    </location>
</feature>
<evidence type="ECO:0000313" key="2">
    <source>
        <dbReference type="EMBL" id="MED6159678.1"/>
    </source>
</evidence>
<protein>
    <submittedName>
        <fullName evidence="2">Uncharacterized protein</fullName>
    </submittedName>
</protein>
<comment type="caution">
    <text evidence="2">The sequence shown here is derived from an EMBL/GenBank/DDBJ whole genome shotgun (WGS) entry which is preliminary data.</text>
</comment>
<accession>A0ABU6UJ45</accession>
<organism evidence="2 3">
    <name type="scientific">Stylosanthes scabra</name>
    <dbReference type="NCBI Taxonomy" id="79078"/>
    <lineage>
        <taxon>Eukaryota</taxon>
        <taxon>Viridiplantae</taxon>
        <taxon>Streptophyta</taxon>
        <taxon>Embryophyta</taxon>
        <taxon>Tracheophyta</taxon>
        <taxon>Spermatophyta</taxon>
        <taxon>Magnoliopsida</taxon>
        <taxon>eudicotyledons</taxon>
        <taxon>Gunneridae</taxon>
        <taxon>Pentapetalae</taxon>
        <taxon>rosids</taxon>
        <taxon>fabids</taxon>
        <taxon>Fabales</taxon>
        <taxon>Fabaceae</taxon>
        <taxon>Papilionoideae</taxon>
        <taxon>50 kb inversion clade</taxon>
        <taxon>dalbergioids sensu lato</taxon>
        <taxon>Dalbergieae</taxon>
        <taxon>Pterocarpus clade</taxon>
        <taxon>Stylosanthes</taxon>
    </lineage>
</organism>